<dbReference type="OrthoDB" id="9983560at2759"/>
<gene>
    <name evidence="1" type="ORF">P171DRAFT_91687</name>
</gene>
<dbReference type="InterPro" id="IPR016169">
    <property type="entry name" value="FAD-bd_PCMH_sub2"/>
</dbReference>
<organism evidence="1 2">
    <name type="scientific">Karstenula rhodostoma CBS 690.94</name>
    <dbReference type="NCBI Taxonomy" id="1392251"/>
    <lineage>
        <taxon>Eukaryota</taxon>
        <taxon>Fungi</taxon>
        <taxon>Dikarya</taxon>
        <taxon>Ascomycota</taxon>
        <taxon>Pezizomycotina</taxon>
        <taxon>Dothideomycetes</taxon>
        <taxon>Pleosporomycetidae</taxon>
        <taxon>Pleosporales</taxon>
        <taxon>Massarineae</taxon>
        <taxon>Didymosphaeriaceae</taxon>
        <taxon>Karstenula</taxon>
    </lineage>
</organism>
<dbReference type="GO" id="GO:0050660">
    <property type="term" value="F:flavin adenine dinucleotide binding"/>
    <property type="evidence" value="ECO:0007669"/>
    <property type="project" value="InterPro"/>
</dbReference>
<dbReference type="EMBL" id="MU001506">
    <property type="protein sequence ID" value="KAF2441197.1"/>
    <property type="molecule type" value="Genomic_DNA"/>
</dbReference>
<accession>A0A9P4PC33</accession>
<keyword evidence="2" id="KW-1185">Reference proteome</keyword>
<reference evidence="1" key="1">
    <citation type="journal article" date="2020" name="Stud. Mycol.">
        <title>101 Dothideomycetes genomes: a test case for predicting lifestyles and emergence of pathogens.</title>
        <authorList>
            <person name="Haridas S."/>
            <person name="Albert R."/>
            <person name="Binder M."/>
            <person name="Bloem J."/>
            <person name="Labutti K."/>
            <person name="Salamov A."/>
            <person name="Andreopoulos B."/>
            <person name="Baker S."/>
            <person name="Barry K."/>
            <person name="Bills G."/>
            <person name="Bluhm B."/>
            <person name="Cannon C."/>
            <person name="Castanera R."/>
            <person name="Culley D."/>
            <person name="Daum C."/>
            <person name="Ezra D."/>
            <person name="Gonzalez J."/>
            <person name="Henrissat B."/>
            <person name="Kuo A."/>
            <person name="Liang C."/>
            <person name="Lipzen A."/>
            <person name="Lutzoni F."/>
            <person name="Magnuson J."/>
            <person name="Mondo S."/>
            <person name="Nolan M."/>
            <person name="Ohm R."/>
            <person name="Pangilinan J."/>
            <person name="Park H.-J."/>
            <person name="Ramirez L."/>
            <person name="Alfaro M."/>
            <person name="Sun H."/>
            <person name="Tritt A."/>
            <person name="Yoshinaga Y."/>
            <person name="Zwiers L.-H."/>
            <person name="Turgeon B."/>
            <person name="Goodwin S."/>
            <person name="Spatafora J."/>
            <person name="Crous P."/>
            <person name="Grigoriev I."/>
        </authorList>
    </citation>
    <scope>NUCLEOTIDE SEQUENCE</scope>
    <source>
        <strain evidence="1">CBS 690.94</strain>
    </source>
</reference>
<evidence type="ECO:0000313" key="2">
    <source>
        <dbReference type="Proteomes" id="UP000799764"/>
    </source>
</evidence>
<dbReference type="Proteomes" id="UP000799764">
    <property type="component" value="Unassembled WGS sequence"/>
</dbReference>
<evidence type="ECO:0008006" key="3">
    <source>
        <dbReference type="Google" id="ProtNLM"/>
    </source>
</evidence>
<evidence type="ECO:0000313" key="1">
    <source>
        <dbReference type="EMBL" id="KAF2441197.1"/>
    </source>
</evidence>
<dbReference type="Gene3D" id="3.30.465.10">
    <property type="match status" value="1"/>
</dbReference>
<protein>
    <recommendedName>
        <fullName evidence="3">FAD linked oxidase N-terminal domain-containing protein</fullName>
    </recommendedName>
</protein>
<proteinExistence type="predicted"/>
<dbReference type="AlphaFoldDB" id="A0A9P4PC33"/>
<comment type="caution">
    <text evidence="1">The sequence shown here is derived from an EMBL/GenBank/DDBJ whole genome shotgun (WGS) entry which is preliminary data.</text>
</comment>
<dbReference type="SUPFAM" id="SSF56176">
    <property type="entry name" value="FAD-binding/transporter-associated domain-like"/>
    <property type="match status" value="1"/>
</dbReference>
<sequence>MNGRLLQPTPAGSPCYEATYNAEACKAAASKVGDFQFRVSQPGGVMYTNFELGNRTDNPGCPLPELPKDGSAPSPIAGACTLGDTASYVVNVTNADDVSKAVKFAAEHNLRLRIKNSGHDYTGRKLIYSNGNGGYTTKNQKQIPGHDLLRCRSFSCPAIHVDATSNSCPLAVSSISDTVCTEASS</sequence>
<dbReference type="InterPro" id="IPR036318">
    <property type="entry name" value="FAD-bd_PCMH-like_sf"/>
</dbReference>
<name>A0A9P4PC33_9PLEO</name>